<feature type="transmembrane region" description="Helical" evidence="7">
    <location>
        <begin position="137"/>
        <end position="155"/>
    </location>
</feature>
<feature type="transmembrane region" description="Helical" evidence="7">
    <location>
        <begin position="107"/>
        <end position="131"/>
    </location>
</feature>
<dbReference type="Pfam" id="PF03169">
    <property type="entry name" value="OPT"/>
    <property type="match status" value="1"/>
</dbReference>
<reference evidence="8" key="2">
    <citation type="journal article" date="2022" name="Hortic Res">
        <title>The genome of Dioscorea zingiberensis sheds light on the biosynthesis, origin and evolution of the medicinally important diosgenin saponins.</title>
        <authorList>
            <person name="Li Y."/>
            <person name="Tan C."/>
            <person name="Li Z."/>
            <person name="Guo J."/>
            <person name="Li S."/>
            <person name="Chen X."/>
            <person name="Wang C."/>
            <person name="Dai X."/>
            <person name="Yang H."/>
            <person name="Song W."/>
            <person name="Hou L."/>
            <person name="Xu J."/>
            <person name="Tong Z."/>
            <person name="Xu A."/>
            <person name="Yuan X."/>
            <person name="Wang W."/>
            <person name="Yang Q."/>
            <person name="Chen L."/>
            <person name="Sun Z."/>
            <person name="Wang K."/>
            <person name="Pan B."/>
            <person name="Chen J."/>
            <person name="Bao Y."/>
            <person name="Liu F."/>
            <person name="Qi X."/>
            <person name="Gang D.R."/>
            <person name="Wen J."/>
            <person name="Li J."/>
        </authorList>
    </citation>
    <scope>NUCLEOTIDE SEQUENCE</scope>
    <source>
        <strain evidence="8">Dzin_1.0</strain>
    </source>
</reference>
<comment type="subcellular location">
    <subcellularLocation>
        <location evidence="1">Membrane</location>
        <topology evidence="1">Multi-pass membrane protein</topology>
    </subcellularLocation>
</comment>
<reference evidence="8" key="1">
    <citation type="submission" date="2021-03" db="EMBL/GenBank/DDBJ databases">
        <authorList>
            <person name="Li Z."/>
            <person name="Yang C."/>
        </authorList>
    </citation>
    <scope>NUCLEOTIDE SEQUENCE</scope>
    <source>
        <strain evidence="8">Dzin_1.0</strain>
        <tissue evidence="8">Leaf</tissue>
    </source>
</reference>
<name>A0A9D5H869_9LILI</name>
<dbReference type="PANTHER" id="PTHR31645">
    <property type="entry name" value="OLIGOPEPTIDE TRANSPORTER YGL114W-RELATED"/>
    <property type="match status" value="1"/>
</dbReference>
<accession>A0A9D5H869</accession>
<keyword evidence="6 7" id="KW-0472">Membrane</keyword>
<organism evidence="8 9">
    <name type="scientific">Dioscorea zingiberensis</name>
    <dbReference type="NCBI Taxonomy" id="325984"/>
    <lineage>
        <taxon>Eukaryota</taxon>
        <taxon>Viridiplantae</taxon>
        <taxon>Streptophyta</taxon>
        <taxon>Embryophyta</taxon>
        <taxon>Tracheophyta</taxon>
        <taxon>Spermatophyta</taxon>
        <taxon>Magnoliopsida</taxon>
        <taxon>Liliopsida</taxon>
        <taxon>Dioscoreales</taxon>
        <taxon>Dioscoreaceae</taxon>
        <taxon>Dioscorea</taxon>
    </lineage>
</organism>
<dbReference type="PANTHER" id="PTHR31645:SF22">
    <property type="entry name" value="METAL-NICOTIANAMINE TRANSPORTER YSL7-RELATED"/>
    <property type="match status" value="1"/>
</dbReference>
<dbReference type="OrthoDB" id="686545at2759"/>
<dbReference type="EMBL" id="JAGGNH010000007">
    <property type="protein sequence ID" value="KAJ0966840.1"/>
    <property type="molecule type" value="Genomic_DNA"/>
</dbReference>
<evidence type="ECO:0000256" key="3">
    <source>
        <dbReference type="ARBA" id="ARBA00022448"/>
    </source>
</evidence>
<evidence type="ECO:0000256" key="4">
    <source>
        <dbReference type="ARBA" id="ARBA00022692"/>
    </source>
</evidence>
<dbReference type="Proteomes" id="UP001085076">
    <property type="component" value="Miscellaneous, Linkage group lg07"/>
</dbReference>
<dbReference type="GO" id="GO:0035673">
    <property type="term" value="F:oligopeptide transmembrane transporter activity"/>
    <property type="evidence" value="ECO:0007669"/>
    <property type="project" value="InterPro"/>
</dbReference>
<feature type="transmembrane region" description="Helical" evidence="7">
    <location>
        <begin position="325"/>
        <end position="347"/>
    </location>
</feature>
<evidence type="ECO:0000256" key="1">
    <source>
        <dbReference type="ARBA" id="ARBA00004141"/>
    </source>
</evidence>
<evidence type="ECO:0000256" key="2">
    <source>
        <dbReference type="ARBA" id="ARBA00010276"/>
    </source>
</evidence>
<keyword evidence="3" id="KW-0813">Transport</keyword>
<evidence type="ECO:0000256" key="6">
    <source>
        <dbReference type="ARBA" id="ARBA00023136"/>
    </source>
</evidence>
<evidence type="ECO:0000256" key="7">
    <source>
        <dbReference type="SAM" id="Phobius"/>
    </source>
</evidence>
<comment type="similarity">
    <text evidence="2">Belongs to the YSL (TC 2.A.67.2) family.</text>
</comment>
<dbReference type="InterPro" id="IPR004813">
    <property type="entry name" value="OPT"/>
</dbReference>
<keyword evidence="4 7" id="KW-0812">Transmembrane</keyword>
<keyword evidence="5 7" id="KW-1133">Transmembrane helix</keyword>
<feature type="transmembrane region" description="Helical" evidence="7">
    <location>
        <begin position="186"/>
        <end position="205"/>
    </location>
</feature>
<proteinExistence type="inferred from homology"/>
<protein>
    <recommendedName>
        <fullName evidence="10">Metal-nicotianamine transporter YSL7</fullName>
    </recommendedName>
</protein>
<feature type="transmembrane region" description="Helical" evidence="7">
    <location>
        <begin position="286"/>
        <end position="304"/>
    </location>
</feature>
<keyword evidence="9" id="KW-1185">Reference proteome</keyword>
<gene>
    <name evidence="8" type="ORF">J5N97_023757</name>
</gene>
<evidence type="ECO:0000313" key="8">
    <source>
        <dbReference type="EMBL" id="KAJ0966840.1"/>
    </source>
</evidence>
<dbReference type="GO" id="GO:0016020">
    <property type="term" value="C:membrane"/>
    <property type="evidence" value="ECO:0007669"/>
    <property type="project" value="UniProtKB-SubCell"/>
</dbReference>
<feature type="transmembrane region" description="Helical" evidence="7">
    <location>
        <begin position="38"/>
        <end position="68"/>
    </location>
</feature>
<dbReference type="InterPro" id="IPR045035">
    <property type="entry name" value="YSL-like"/>
</dbReference>
<dbReference type="AlphaFoldDB" id="A0A9D5H869"/>
<evidence type="ECO:0000256" key="5">
    <source>
        <dbReference type="ARBA" id="ARBA00022989"/>
    </source>
</evidence>
<sequence>MLAGAIISTTFLWPYIDSKEGLWYAAGQPTLALTGRSGYVISMCIAVALGDGIFHMGVVIIQVCYEFYTRRKQKHLFRLINLWTGPEIPTMSYDDRRRTNLFVQDRIPIQVALGGYIVFATISAIVIPVLFPSLHSFQIGAAYILAPLLSFSNAYCTGLTDWNLASAFTKFTVFIFGAWTTSDKPGSVIAALASAGVVTAVVNTASDLMADFRTGYMTMTSPRSIFVAQIAGTAMGCIMGPICYMFFAPASPGLLTGHTEYPAPYSSPYRIMAEFSIKGFTMLPKHSVSLAVSAFLGTILINSVREIARGMNWRIYRFIPSLMPMAISFYAGPSYSFDMMLGCLVRWLWTTSNKSHAELFLPVVACGMIAGDAFSPLADNVLSRLNVQAELCTRIFTKKEVSLVAGYLANIP</sequence>
<evidence type="ECO:0000313" key="9">
    <source>
        <dbReference type="Proteomes" id="UP001085076"/>
    </source>
</evidence>
<comment type="caution">
    <text evidence="8">The sequence shown here is derived from an EMBL/GenBank/DDBJ whole genome shotgun (WGS) entry which is preliminary data.</text>
</comment>
<feature type="transmembrane region" description="Helical" evidence="7">
    <location>
        <begin position="162"/>
        <end position="180"/>
    </location>
</feature>
<evidence type="ECO:0008006" key="10">
    <source>
        <dbReference type="Google" id="ProtNLM"/>
    </source>
</evidence>
<feature type="transmembrane region" description="Helical" evidence="7">
    <location>
        <begin position="226"/>
        <end position="247"/>
    </location>
</feature>